<proteinExistence type="predicted"/>
<evidence type="ECO:0000313" key="1">
    <source>
        <dbReference type="EMBL" id="GBL64887.1"/>
    </source>
</evidence>
<gene>
    <name evidence="1" type="ORF">AVEN_183670_1</name>
</gene>
<evidence type="ECO:0000313" key="2">
    <source>
        <dbReference type="Proteomes" id="UP000499080"/>
    </source>
</evidence>
<protein>
    <submittedName>
        <fullName evidence="1">Uncharacterized protein</fullName>
    </submittedName>
</protein>
<dbReference type="Proteomes" id="UP000499080">
    <property type="component" value="Unassembled WGS sequence"/>
</dbReference>
<organism evidence="1 2">
    <name type="scientific">Araneus ventricosus</name>
    <name type="common">Orbweaver spider</name>
    <name type="synonym">Epeira ventricosa</name>
    <dbReference type="NCBI Taxonomy" id="182803"/>
    <lineage>
        <taxon>Eukaryota</taxon>
        <taxon>Metazoa</taxon>
        <taxon>Ecdysozoa</taxon>
        <taxon>Arthropoda</taxon>
        <taxon>Chelicerata</taxon>
        <taxon>Arachnida</taxon>
        <taxon>Araneae</taxon>
        <taxon>Araneomorphae</taxon>
        <taxon>Entelegynae</taxon>
        <taxon>Araneoidea</taxon>
        <taxon>Araneidae</taxon>
        <taxon>Araneus</taxon>
    </lineage>
</organism>
<dbReference type="AlphaFoldDB" id="A0A4Y1ZRT3"/>
<dbReference type="EMBL" id="BGPR01077270">
    <property type="protein sequence ID" value="GBL64887.1"/>
    <property type="molecule type" value="Genomic_DNA"/>
</dbReference>
<name>A0A4Y1ZRT3_ARAVE</name>
<accession>A0A4Y1ZRT3</accession>
<keyword evidence="2" id="KW-1185">Reference proteome</keyword>
<reference evidence="1 2" key="1">
    <citation type="journal article" date="2019" name="Sci. Rep.">
        <title>Orb-weaving spider Araneus ventricosus genome elucidates the spidroin gene catalogue.</title>
        <authorList>
            <person name="Kono N."/>
            <person name="Nakamura H."/>
            <person name="Ohtoshi R."/>
            <person name="Moran D.A.P."/>
            <person name="Shinohara A."/>
            <person name="Yoshida Y."/>
            <person name="Fujiwara M."/>
            <person name="Mori M."/>
            <person name="Tomita M."/>
            <person name="Arakawa K."/>
        </authorList>
    </citation>
    <scope>NUCLEOTIDE SEQUENCE [LARGE SCALE GENOMIC DNA]</scope>
</reference>
<comment type="caution">
    <text evidence="1">The sequence shown here is derived from an EMBL/GenBank/DDBJ whole genome shotgun (WGS) entry which is preliminary data.</text>
</comment>
<sequence length="127" mass="14660">MLVERLSPRWSSTGLTPFLGRPGSVGIFARHQGEKVLEHDDRFSLHQAPKHNGSSMESDFKPGTLRAEIEANHYATAIYHLILSPHLMEIINIQRNYYSKLPLFMRLGRPFRCGCVWVKLFHVKNLF</sequence>